<dbReference type="Pfam" id="PF13554">
    <property type="entry name" value="Phage_tail_terminator_5"/>
    <property type="match status" value="1"/>
</dbReference>
<reference evidence="1" key="1">
    <citation type="journal article" date="2021" name="Proc. Natl. Acad. Sci. U.S.A.">
        <title>A Catalog of Tens of Thousands of Viruses from Human Metagenomes Reveals Hidden Associations with Chronic Diseases.</title>
        <authorList>
            <person name="Tisza M.J."/>
            <person name="Buck C.B."/>
        </authorList>
    </citation>
    <scope>NUCLEOTIDE SEQUENCE</scope>
    <source>
        <strain evidence="1">Ctt5z12</strain>
    </source>
</reference>
<dbReference type="Gene3D" id="3.30.2000.20">
    <property type="match status" value="1"/>
</dbReference>
<proteinExistence type="predicted"/>
<dbReference type="EMBL" id="BK014676">
    <property type="protein sequence ID" value="DAD67372.1"/>
    <property type="molecule type" value="Genomic_DNA"/>
</dbReference>
<dbReference type="InterPro" id="IPR025395">
    <property type="entry name" value="Phage_tail_terminator-like"/>
</dbReference>
<evidence type="ECO:0000313" key="1">
    <source>
        <dbReference type="EMBL" id="DAD67372.1"/>
    </source>
</evidence>
<protein>
    <submittedName>
        <fullName evidence="1">Tail completion protein</fullName>
    </submittedName>
</protein>
<organism evidence="1">
    <name type="scientific">Siphoviridae sp. ctt5z12</name>
    <dbReference type="NCBI Taxonomy" id="2823604"/>
    <lineage>
        <taxon>Viruses</taxon>
        <taxon>Duplodnaviria</taxon>
        <taxon>Heunggongvirae</taxon>
        <taxon>Uroviricota</taxon>
        <taxon>Caudoviricetes</taxon>
    </lineage>
</organism>
<sequence>MLRIRQALEKAVLAVTPAIDTAFENTTFSPKAGKPYQQLYFLPAKPEAAVIDDSISEVLGVFQITLRYPAGEGVKNVLERARLYEKAFSVGAKFEHAGIKTYIYSPAEVKILGVDGDRYGVAVSIYFKTYKE</sequence>
<accession>A0A8S5LBJ9</accession>
<name>A0A8S5LBJ9_9CAUD</name>